<dbReference type="OrthoDB" id="1607513at2759"/>
<feature type="domain" description="BED-type" evidence="5">
    <location>
        <begin position="3"/>
        <end position="46"/>
    </location>
</feature>
<dbReference type="Pfam" id="PF02892">
    <property type="entry name" value="zf-BED"/>
    <property type="match status" value="1"/>
</dbReference>
<evidence type="ECO:0000259" key="5">
    <source>
        <dbReference type="PROSITE" id="PS50808"/>
    </source>
</evidence>
<dbReference type="InterPro" id="IPR003656">
    <property type="entry name" value="Znf_BED"/>
</dbReference>
<comment type="caution">
    <text evidence="6">The sequence shown here is derived from an EMBL/GenBank/DDBJ whole genome shotgun (WGS) entry which is preliminary data.</text>
</comment>
<dbReference type="SMART" id="SM00614">
    <property type="entry name" value="ZnF_BED"/>
    <property type="match status" value="1"/>
</dbReference>
<dbReference type="Proteomes" id="UP000691718">
    <property type="component" value="Unassembled WGS sequence"/>
</dbReference>
<keyword evidence="2 4" id="KW-0863">Zinc-finger</keyword>
<keyword evidence="3" id="KW-0862">Zinc</keyword>
<keyword evidence="7" id="KW-1185">Reference proteome</keyword>
<dbReference type="AlphaFoldDB" id="A0A8S3YE49"/>
<evidence type="ECO:0000256" key="1">
    <source>
        <dbReference type="ARBA" id="ARBA00022723"/>
    </source>
</evidence>
<proteinExistence type="predicted"/>
<name>A0A8S3YE49_PARAO</name>
<sequence length="83" mass="9532">MAPKKSLAWDHFVDKGENKAECKMCKVIISYKSGVSNLTKHVQRKHISVDLVRREQDVECQEVRAHASQNIYTIKDIQYATAN</sequence>
<dbReference type="EMBL" id="CAJQZP010001679">
    <property type="protein sequence ID" value="CAG5058598.1"/>
    <property type="molecule type" value="Genomic_DNA"/>
</dbReference>
<evidence type="ECO:0000256" key="3">
    <source>
        <dbReference type="ARBA" id="ARBA00022833"/>
    </source>
</evidence>
<gene>
    <name evidence="6" type="ORF">PAPOLLO_LOCUS27641</name>
</gene>
<dbReference type="GO" id="GO:0008270">
    <property type="term" value="F:zinc ion binding"/>
    <property type="evidence" value="ECO:0007669"/>
    <property type="project" value="UniProtKB-KW"/>
</dbReference>
<organism evidence="6 7">
    <name type="scientific">Parnassius apollo</name>
    <name type="common">Apollo butterfly</name>
    <name type="synonym">Papilio apollo</name>
    <dbReference type="NCBI Taxonomy" id="110799"/>
    <lineage>
        <taxon>Eukaryota</taxon>
        <taxon>Metazoa</taxon>
        <taxon>Ecdysozoa</taxon>
        <taxon>Arthropoda</taxon>
        <taxon>Hexapoda</taxon>
        <taxon>Insecta</taxon>
        <taxon>Pterygota</taxon>
        <taxon>Neoptera</taxon>
        <taxon>Endopterygota</taxon>
        <taxon>Lepidoptera</taxon>
        <taxon>Glossata</taxon>
        <taxon>Ditrysia</taxon>
        <taxon>Papilionoidea</taxon>
        <taxon>Papilionidae</taxon>
        <taxon>Parnassiinae</taxon>
        <taxon>Parnassini</taxon>
        <taxon>Parnassius</taxon>
        <taxon>Parnassius</taxon>
    </lineage>
</organism>
<evidence type="ECO:0000256" key="4">
    <source>
        <dbReference type="PROSITE-ProRule" id="PRU00027"/>
    </source>
</evidence>
<evidence type="ECO:0000256" key="2">
    <source>
        <dbReference type="ARBA" id="ARBA00022771"/>
    </source>
</evidence>
<dbReference type="GO" id="GO:0003677">
    <property type="term" value="F:DNA binding"/>
    <property type="evidence" value="ECO:0007669"/>
    <property type="project" value="InterPro"/>
</dbReference>
<dbReference type="PROSITE" id="PS50808">
    <property type="entry name" value="ZF_BED"/>
    <property type="match status" value="1"/>
</dbReference>
<keyword evidence="1" id="KW-0479">Metal-binding</keyword>
<reference evidence="6" key="1">
    <citation type="submission" date="2021-04" db="EMBL/GenBank/DDBJ databases">
        <authorList>
            <person name="Tunstrom K."/>
        </authorList>
    </citation>
    <scope>NUCLEOTIDE SEQUENCE</scope>
</reference>
<evidence type="ECO:0000313" key="7">
    <source>
        <dbReference type="Proteomes" id="UP000691718"/>
    </source>
</evidence>
<evidence type="ECO:0000313" key="6">
    <source>
        <dbReference type="EMBL" id="CAG5058598.1"/>
    </source>
</evidence>
<accession>A0A8S3YE49</accession>
<protein>
    <submittedName>
        <fullName evidence="6">(apollo) hypothetical protein</fullName>
    </submittedName>
</protein>